<evidence type="ECO:0000313" key="2">
    <source>
        <dbReference type="EMBL" id="CUH51316.1"/>
    </source>
</evidence>
<dbReference type="InterPro" id="IPR037523">
    <property type="entry name" value="VOC_core"/>
</dbReference>
<evidence type="ECO:0000259" key="1">
    <source>
        <dbReference type="PROSITE" id="PS51819"/>
    </source>
</evidence>
<evidence type="ECO:0000313" key="3">
    <source>
        <dbReference type="Proteomes" id="UP000054823"/>
    </source>
</evidence>
<dbReference type="RefSeq" id="WP_058238639.1">
    <property type="nucleotide sequence ID" value="NZ_CYPW01000006.1"/>
</dbReference>
<organism evidence="2 3">
    <name type="scientific">Shimia marina</name>
    <dbReference type="NCBI Taxonomy" id="321267"/>
    <lineage>
        <taxon>Bacteria</taxon>
        <taxon>Pseudomonadati</taxon>
        <taxon>Pseudomonadota</taxon>
        <taxon>Alphaproteobacteria</taxon>
        <taxon>Rhodobacterales</taxon>
        <taxon>Roseobacteraceae</taxon>
    </lineage>
</organism>
<dbReference type="Gene3D" id="3.10.180.10">
    <property type="entry name" value="2,3-Dihydroxybiphenyl 1,2-Dioxygenase, domain 1"/>
    <property type="match status" value="1"/>
</dbReference>
<keyword evidence="3" id="KW-1185">Reference proteome</keyword>
<gene>
    <name evidence="2" type="ORF">SHM7688_00751</name>
</gene>
<dbReference type="InterPro" id="IPR004360">
    <property type="entry name" value="Glyas_Fos-R_dOase_dom"/>
</dbReference>
<dbReference type="EMBL" id="CYPW01000006">
    <property type="protein sequence ID" value="CUH51316.1"/>
    <property type="molecule type" value="Genomic_DNA"/>
</dbReference>
<dbReference type="SUPFAM" id="SSF54593">
    <property type="entry name" value="Glyoxalase/Bleomycin resistance protein/Dihydroxybiphenyl dioxygenase"/>
    <property type="match status" value="1"/>
</dbReference>
<dbReference type="STRING" id="321267.SHM7688_00751"/>
<feature type="domain" description="VOC" evidence="1">
    <location>
        <begin position="4"/>
        <end position="121"/>
    </location>
</feature>
<proteinExistence type="predicted"/>
<dbReference type="InterPro" id="IPR029068">
    <property type="entry name" value="Glyas_Bleomycin-R_OHBP_Dase"/>
</dbReference>
<sequence length="122" mass="13043">MSGILNQITWVYTETLAPCVAFYRDVLGLPVVRDAGTAMIFETAPGARIGLCEVFGARVVQPAGSMITLVVADSEAVDAAYLRLKEAVAGGLSGPEEIARFGIYSFFCADPNGYQIEVQCFL</sequence>
<dbReference type="PROSITE" id="PS51819">
    <property type="entry name" value="VOC"/>
    <property type="match status" value="1"/>
</dbReference>
<reference evidence="2 3" key="1">
    <citation type="submission" date="2015-09" db="EMBL/GenBank/DDBJ databases">
        <authorList>
            <consortium name="Swine Surveillance"/>
        </authorList>
    </citation>
    <scope>NUCLEOTIDE SEQUENCE [LARGE SCALE GENOMIC DNA]</scope>
    <source>
        <strain evidence="2 3">CECT 7688</strain>
    </source>
</reference>
<protein>
    <submittedName>
        <fullName evidence="2">Glyoxalase-like domain protein</fullName>
    </submittedName>
</protein>
<dbReference type="AlphaFoldDB" id="A0A0N7LRN5"/>
<dbReference type="Proteomes" id="UP000054823">
    <property type="component" value="Unassembled WGS sequence"/>
</dbReference>
<name>A0A0N7LRN5_9RHOB</name>
<dbReference type="CDD" id="cd06587">
    <property type="entry name" value="VOC"/>
    <property type="match status" value="1"/>
</dbReference>
<accession>A0A0N7LRN5</accession>
<dbReference type="Pfam" id="PF00903">
    <property type="entry name" value="Glyoxalase"/>
    <property type="match status" value="1"/>
</dbReference>